<evidence type="ECO:0008006" key="3">
    <source>
        <dbReference type="Google" id="ProtNLM"/>
    </source>
</evidence>
<name>W6T7W7_9LACO</name>
<dbReference type="EMBL" id="AWWK01000034">
    <property type="protein sequence ID" value="ETY74299.1"/>
    <property type="molecule type" value="Genomic_DNA"/>
</dbReference>
<proteinExistence type="predicted"/>
<comment type="caution">
    <text evidence="1">The sequence shown here is derived from an EMBL/GenBank/DDBJ whole genome shotgun (WGS) entry which is preliminary data.</text>
</comment>
<gene>
    <name evidence="1" type="ORF">LFAB_07460</name>
</gene>
<dbReference type="Proteomes" id="UP000019247">
    <property type="component" value="Unassembled WGS sequence"/>
</dbReference>
<reference evidence="1 2" key="1">
    <citation type="journal article" date="2014" name="Genome Announc.">
        <title>Genome Sequence of Lactobacillus fabifermentans Strain T30PCM01, Isolated from Fermenting Grape Marc.</title>
        <authorList>
            <person name="Treu L."/>
            <person name="Vendramin V."/>
            <person name="Bovo B."/>
            <person name="Giacomini A."/>
            <person name="Corich V."/>
            <person name="Campanaro S."/>
        </authorList>
    </citation>
    <scope>NUCLEOTIDE SEQUENCE [LARGE SCALE GENOMIC DNA]</scope>
    <source>
        <strain evidence="1 2">T30PCM01</strain>
    </source>
</reference>
<organism evidence="1 2">
    <name type="scientific">Lactiplantibacillus fabifermentans T30PCM01</name>
    <dbReference type="NCBI Taxonomy" id="1400520"/>
    <lineage>
        <taxon>Bacteria</taxon>
        <taxon>Bacillati</taxon>
        <taxon>Bacillota</taxon>
        <taxon>Bacilli</taxon>
        <taxon>Lactobacillales</taxon>
        <taxon>Lactobacillaceae</taxon>
        <taxon>Lactiplantibacillus</taxon>
    </lineage>
</organism>
<accession>W6T7W7</accession>
<evidence type="ECO:0000313" key="2">
    <source>
        <dbReference type="Proteomes" id="UP000019247"/>
    </source>
</evidence>
<sequence length="56" mass="6450">MLICQNCGQVIKKWDKAYFLLEVPPRSLTEIRNFLATNSVVYCPNCVQVLRHPTVV</sequence>
<evidence type="ECO:0000313" key="1">
    <source>
        <dbReference type="EMBL" id="ETY74299.1"/>
    </source>
</evidence>
<dbReference type="AlphaFoldDB" id="W6T7W7"/>
<protein>
    <recommendedName>
        <fullName evidence="3">Fe3+ hydroxamate ABC transporter substrate-binding protein</fullName>
    </recommendedName>
</protein>
<dbReference type="HOGENOM" id="CLU_3008577_0_0_9"/>